<dbReference type="Gene3D" id="1.20.1250.20">
    <property type="entry name" value="MFS general substrate transporter like domains"/>
    <property type="match status" value="2"/>
</dbReference>
<protein>
    <submittedName>
        <fullName evidence="7">Similar to Uncharacterized transporter C3H1.06c acc. no. Q10072</fullName>
    </submittedName>
</protein>
<dbReference type="GO" id="GO:0005886">
    <property type="term" value="C:plasma membrane"/>
    <property type="evidence" value="ECO:0007669"/>
    <property type="project" value="TreeGrafter"/>
</dbReference>
<feature type="transmembrane region" description="Helical" evidence="5">
    <location>
        <begin position="289"/>
        <end position="314"/>
    </location>
</feature>
<feature type="transmembrane region" description="Helical" evidence="5">
    <location>
        <begin position="260"/>
        <end position="283"/>
    </location>
</feature>
<organism evidence="7 8">
    <name type="scientific">Pyronema omphalodes (strain CBS 100304)</name>
    <name type="common">Pyronema confluens</name>
    <dbReference type="NCBI Taxonomy" id="1076935"/>
    <lineage>
        <taxon>Eukaryota</taxon>
        <taxon>Fungi</taxon>
        <taxon>Dikarya</taxon>
        <taxon>Ascomycota</taxon>
        <taxon>Pezizomycotina</taxon>
        <taxon>Pezizomycetes</taxon>
        <taxon>Pezizales</taxon>
        <taxon>Pyronemataceae</taxon>
        <taxon>Pyronema</taxon>
    </lineage>
</organism>
<keyword evidence="8" id="KW-1185">Reference proteome</keyword>
<dbReference type="AlphaFoldDB" id="U4L5X5"/>
<keyword evidence="3 5" id="KW-1133">Transmembrane helix</keyword>
<evidence type="ECO:0000256" key="4">
    <source>
        <dbReference type="ARBA" id="ARBA00023136"/>
    </source>
</evidence>
<feature type="transmembrane region" description="Helical" evidence="5">
    <location>
        <begin position="201"/>
        <end position="223"/>
    </location>
</feature>
<proteinExistence type="predicted"/>
<evidence type="ECO:0000256" key="3">
    <source>
        <dbReference type="ARBA" id="ARBA00022989"/>
    </source>
</evidence>
<dbReference type="EMBL" id="HF935378">
    <property type="protein sequence ID" value="CCX07836.1"/>
    <property type="molecule type" value="Genomic_DNA"/>
</dbReference>
<evidence type="ECO:0000313" key="8">
    <source>
        <dbReference type="Proteomes" id="UP000018144"/>
    </source>
</evidence>
<dbReference type="InterPro" id="IPR036259">
    <property type="entry name" value="MFS_trans_sf"/>
</dbReference>
<dbReference type="Pfam" id="PF07690">
    <property type="entry name" value="MFS_1"/>
    <property type="match status" value="1"/>
</dbReference>
<evidence type="ECO:0000259" key="6">
    <source>
        <dbReference type="PROSITE" id="PS50850"/>
    </source>
</evidence>
<dbReference type="SUPFAM" id="SSF103473">
    <property type="entry name" value="MFS general substrate transporter"/>
    <property type="match status" value="1"/>
</dbReference>
<name>U4L5X5_PYROM</name>
<feature type="transmembrane region" description="Helical" evidence="5">
    <location>
        <begin position="229"/>
        <end position="248"/>
    </location>
</feature>
<dbReference type="OMA" id="WGMGVMV"/>
<feature type="domain" description="Major facilitator superfamily (MFS) profile" evidence="6">
    <location>
        <begin position="1"/>
        <end position="409"/>
    </location>
</feature>
<dbReference type="OrthoDB" id="2351791at2759"/>
<dbReference type="InterPro" id="IPR020846">
    <property type="entry name" value="MFS_dom"/>
</dbReference>
<gene>
    <name evidence="7" type="ORF">PCON_07425</name>
</gene>
<dbReference type="Proteomes" id="UP000018144">
    <property type="component" value="Unassembled WGS sequence"/>
</dbReference>
<sequence>MAEKLRSSAIEAFWAGTSFLLCSTVFQPTFASLSNIFGRKPLIMIAIVLFTVGSIIPAVANNFTVILVGRSIQGVGGGGIITLTEILVTDLVNMGLYDTRPSTDDKLARVDWIGAIVFISSNTAVLIPISWGGIMYPWDHWRTFVPLILGFAGLALFIVWEIHFASEPLTTLNVFMNRTAAVSYINTVLHVKEYSPIKAGIAIFPQTFTVAPASVVVGIIVSITGRFRWAFWLGWVLTTAGMGLMYLLDVHTPTVRWIFIDLVAGLGTGMLFPSMAFAIQASASNEDTAIAVAMFSFLRAFGQSFGVAIGGIIFQNALVREFGKHEVLKGLGTQDAVALVQLIKALPHGLLRQTLVQTYADALKILWATMTTFAGVGLFVSMGTKGLSLDRALVTDQGIREEKAEVGKA</sequence>
<feature type="transmembrane region" description="Helical" evidence="5">
    <location>
        <begin position="42"/>
        <end position="60"/>
    </location>
</feature>
<feature type="transmembrane region" description="Helical" evidence="5">
    <location>
        <begin position="72"/>
        <end position="92"/>
    </location>
</feature>
<accession>U4L5X5</accession>
<evidence type="ECO:0000313" key="7">
    <source>
        <dbReference type="EMBL" id="CCX07836.1"/>
    </source>
</evidence>
<dbReference type="eggNOG" id="KOG0254">
    <property type="taxonomic scope" value="Eukaryota"/>
</dbReference>
<comment type="subcellular location">
    <subcellularLocation>
        <location evidence="1">Membrane</location>
        <topology evidence="1">Multi-pass membrane protein</topology>
    </subcellularLocation>
</comment>
<keyword evidence="4 5" id="KW-0472">Membrane</keyword>
<feature type="transmembrane region" description="Helical" evidence="5">
    <location>
        <begin position="112"/>
        <end position="131"/>
    </location>
</feature>
<dbReference type="PANTHER" id="PTHR23501:SF59">
    <property type="entry name" value="MAJOR FACILITATOR SUPERFAMILY (MFS) PROFILE DOMAIN-CONTAINING PROTEIN-RELATED"/>
    <property type="match status" value="1"/>
</dbReference>
<dbReference type="PROSITE" id="PS50850">
    <property type="entry name" value="MFS"/>
    <property type="match status" value="1"/>
</dbReference>
<evidence type="ECO:0000256" key="1">
    <source>
        <dbReference type="ARBA" id="ARBA00004141"/>
    </source>
</evidence>
<dbReference type="InterPro" id="IPR011701">
    <property type="entry name" value="MFS"/>
</dbReference>
<reference evidence="7 8" key="1">
    <citation type="journal article" date="2013" name="PLoS Genet.">
        <title>The genome and development-dependent transcriptomes of Pyronema confluens: a window into fungal evolution.</title>
        <authorList>
            <person name="Traeger S."/>
            <person name="Altegoer F."/>
            <person name="Freitag M."/>
            <person name="Gabaldon T."/>
            <person name="Kempken F."/>
            <person name="Kumar A."/>
            <person name="Marcet-Houben M."/>
            <person name="Poggeler S."/>
            <person name="Stajich J.E."/>
            <person name="Nowrousian M."/>
        </authorList>
    </citation>
    <scope>NUCLEOTIDE SEQUENCE [LARGE SCALE GENOMIC DNA]</scope>
    <source>
        <strain evidence="8">CBS 100304</strain>
        <tissue evidence="7">Vegetative mycelium</tissue>
    </source>
</reference>
<keyword evidence="2 5" id="KW-0812">Transmembrane</keyword>
<dbReference type="PANTHER" id="PTHR23501">
    <property type="entry name" value="MAJOR FACILITATOR SUPERFAMILY"/>
    <property type="match status" value="1"/>
</dbReference>
<feature type="transmembrane region" description="Helical" evidence="5">
    <location>
        <begin position="143"/>
        <end position="163"/>
    </location>
</feature>
<dbReference type="GO" id="GO:0022857">
    <property type="term" value="F:transmembrane transporter activity"/>
    <property type="evidence" value="ECO:0007669"/>
    <property type="project" value="InterPro"/>
</dbReference>
<evidence type="ECO:0000256" key="5">
    <source>
        <dbReference type="SAM" id="Phobius"/>
    </source>
</evidence>
<evidence type="ECO:0000256" key="2">
    <source>
        <dbReference type="ARBA" id="ARBA00022692"/>
    </source>
</evidence>
<feature type="transmembrane region" description="Helical" evidence="5">
    <location>
        <begin position="12"/>
        <end position="30"/>
    </location>
</feature>